<name>A0A9X2WIZ7_9GAMM</name>
<evidence type="ECO:0000313" key="4">
    <source>
        <dbReference type="Proteomes" id="UP001147830"/>
    </source>
</evidence>
<dbReference type="InterPro" id="IPR006508">
    <property type="entry name" value="PsdUridine_synth_RluA-like"/>
</dbReference>
<dbReference type="InterPro" id="IPR050188">
    <property type="entry name" value="RluA_PseudoU_synthase"/>
</dbReference>
<keyword evidence="4" id="KW-1185">Reference proteome</keyword>
<accession>A0A9X2WIZ7</accession>
<evidence type="ECO:0000313" key="3">
    <source>
        <dbReference type="EMBL" id="MCT7360970.1"/>
    </source>
</evidence>
<dbReference type="NCBIfam" id="TIGR01621">
    <property type="entry name" value="RluA-like"/>
    <property type="match status" value="1"/>
</dbReference>
<dbReference type="InterPro" id="IPR006224">
    <property type="entry name" value="PsdUridine_synth_RluA-like_CS"/>
</dbReference>
<dbReference type="RefSeq" id="WP_260977802.1">
    <property type="nucleotide sequence ID" value="NZ_JAOANI010000029.1"/>
</dbReference>
<evidence type="ECO:0000256" key="1">
    <source>
        <dbReference type="ARBA" id="ARBA00010876"/>
    </source>
</evidence>
<dbReference type="CDD" id="cd02869">
    <property type="entry name" value="PseudoU_synth_RluA_like"/>
    <property type="match status" value="1"/>
</dbReference>
<dbReference type="EMBL" id="JAOANI010000029">
    <property type="protein sequence ID" value="MCT7360970.1"/>
    <property type="molecule type" value="Genomic_DNA"/>
</dbReference>
<dbReference type="GO" id="GO:0009982">
    <property type="term" value="F:pseudouridine synthase activity"/>
    <property type="evidence" value="ECO:0007669"/>
    <property type="project" value="InterPro"/>
</dbReference>
<dbReference type="SUPFAM" id="SSF55120">
    <property type="entry name" value="Pseudouridine synthase"/>
    <property type="match status" value="1"/>
</dbReference>
<proteinExistence type="inferred from homology"/>
<dbReference type="InterPro" id="IPR020103">
    <property type="entry name" value="PsdUridine_synth_cat_dom_sf"/>
</dbReference>
<protein>
    <submittedName>
        <fullName evidence="3">TIGR01621 family pseudouridine synthase</fullName>
    </submittedName>
</protein>
<organism evidence="3 4">
    <name type="scientific">Thalassolituus pacificus</name>
    <dbReference type="NCBI Taxonomy" id="2975440"/>
    <lineage>
        <taxon>Bacteria</taxon>
        <taxon>Pseudomonadati</taxon>
        <taxon>Pseudomonadota</taxon>
        <taxon>Gammaproteobacteria</taxon>
        <taxon>Oceanospirillales</taxon>
        <taxon>Oceanospirillaceae</taxon>
        <taxon>Thalassolituus</taxon>
    </lineage>
</organism>
<dbReference type="GO" id="GO:0000455">
    <property type="term" value="P:enzyme-directed rRNA pseudouridine synthesis"/>
    <property type="evidence" value="ECO:0007669"/>
    <property type="project" value="TreeGrafter"/>
</dbReference>
<dbReference type="AlphaFoldDB" id="A0A9X2WIZ7"/>
<feature type="domain" description="Pseudouridine synthase RsuA/RluA-like" evidence="2">
    <location>
        <begin position="19"/>
        <end position="161"/>
    </location>
</feature>
<dbReference type="GO" id="GO:0140098">
    <property type="term" value="F:catalytic activity, acting on RNA"/>
    <property type="evidence" value="ECO:0007669"/>
    <property type="project" value="UniProtKB-ARBA"/>
</dbReference>
<sequence length="227" mass="25280">MTHPQNLQPFAVIGQTADWLAIHKPAGIGMHSEDGEAGLVVLAEQQFDYPLWPVHRLDKVTSGIILLAKNASAAARLSSLFAEHKIQKYYLAQSAQKPKKKQGWVKGDMSKGRNGSWLLQRSSNNPAITRFISHFDEQAQKRLFLLKPLTGRTHQLRVALKSLGAAIDGDSRYGGDNADRTYLHAFMLCFRDESDGCAAQDIVLSCLPDHGHWASLPETWQAPWQIL</sequence>
<dbReference type="PROSITE" id="PS01129">
    <property type="entry name" value="PSI_RLU"/>
    <property type="match status" value="1"/>
</dbReference>
<dbReference type="InterPro" id="IPR006145">
    <property type="entry name" value="PsdUridine_synth_RsuA/RluA"/>
</dbReference>
<dbReference type="Proteomes" id="UP001147830">
    <property type="component" value="Unassembled WGS sequence"/>
</dbReference>
<dbReference type="Pfam" id="PF00849">
    <property type="entry name" value="PseudoU_synth_2"/>
    <property type="match status" value="1"/>
</dbReference>
<dbReference type="PANTHER" id="PTHR21600:SF87">
    <property type="entry name" value="RNA PSEUDOURIDYLATE SYNTHASE DOMAIN-CONTAINING PROTEIN 1"/>
    <property type="match status" value="1"/>
</dbReference>
<reference evidence="3" key="2">
    <citation type="submission" date="2022-08" db="EMBL/GenBank/DDBJ databases">
        <authorList>
            <person name="Dong C."/>
        </authorList>
    </citation>
    <scope>NUCLEOTIDE SEQUENCE</scope>
    <source>
        <strain evidence="3">59MF3M-4</strain>
    </source>
</reference>
<dbReference type="PANTHER" id="PTHR21600">
    <property type="entry name" value="MITOCHONDRIAL RNA PSEUDOURIDINE SYNTHASE"/>
    <property type="match status" value="1"/>
</dbReference>
<comment type="similarity">
    <text evidence="1">Belongs to the pseudouridine synthase RluA family.</text>
</comment>
<dbReference type="GO" id="GO:0003723">
    <property type="term" value="F:RNA binding"/>
    <property type="evidence" value="ECO:0007669"/>
    <property type="project" value="InterPro"/>
</dbReference>
<evidence type="ECO:0000259" key="2">
    <source>
        <dbReference type="Pfam" id="PF00849"/>
    </source>
</evidence>
<reference evidence="3" key="1">
    <citation type="journal article" date="2022" name="Front. Microbiol.">
        <title>Genome-based taxonomic rearrangement of Oceanobacter-related bacteria including the description of Thalassolituus hydrocarbonoclasticus sp. nov. and Thalassolituus pacificus sp. nov. and emended description of the genus Thalassolituus.</title>
        <authorList>
            <person name="Dong C."/>
            <person name="Wei L."/>
            <person name="Wang J."/>
            <person name="Lai Q."/>
            <person name="Huang Z."/>
            <person name="Shao Z."/>
        </authorList>
    </citation>
    <scope>NUCLEOTIDE SEQUENCE</scope>
    <source>
        <strain evidence="3">59MF3M-4</strain>
    </source>
</reference>
<gene>
    <name evidence="3" type="ORF">NYR02_18250</name>
</gene>
<dbReference type="Gene3D" id="3.30.2350.10">
    <property type="entry name" value="Pseudouridine synthase"/>
    <property type="match status" value="1"/>
</dbReference>
<comment type="caution">
    <text evidence="3">The sequence shown here is derived from an EMBL/GenBank/DDBJ whole genome shotgun (WGS) entry which is preliminary data.</text>
</comment>